<dbReference type="PROSITE" id="PS00356">
    <property type="entry name" value="HTH_LACI_1"/>
    <property type="match status" value="1"/>
</dbReference>
<feature type="domain" description="HTH lacI-type" evidence="4">
    <location>
        <begin position="9"/>
        <end position="52"/>
    </location>
</feature>
<keyword evidence="2" id="KW-0238">DNA-binding</keyword>
<dbReference type="Gene3D" id="3.40.190.10">
    <property type="entry name" value="Periplasmic binding protein-like II"/>
    <property type="match status" value="1"/>
</dbReference>
<reference evidence="5 6" key="2">
    <citation type="journal article" date="2021" name="Syst. Appl. Microbiol.">
        <title>Phylogenetic classification of ten novel species belonging to the genus Bifidobacterium comprising B. phasiani sp. nov., B. pongonis sp. nov., B. saguinibicoloris sp. nov., B. colobi sp. nov., B. simiiventris sp. nov., B. santillanense sp. nov., B. miconis sp. nov., B. amazonense sp. nov., B. pluvialisilvae sp. nov., and B. miconisargentati sp. nov.</title>
        <authorList>
            <person name="Lugli G.A."/>
            <person name="Calvete-Torre I."/>
            <person name="Alessandri G."/>
            <person name="Milani C."/>
            <person name="Turroni F."/>
            <person name="Laiolo P."/>
            <person name="Ossiprandi M.C."/>
            <person name="Margolles A."/>
            <person name="Ruiz L."/>
            <person name="Ventura M."/>
        </authorList>
    </citation>
    <scope>NUCLEOTIDE SEQUENCE [LARGE SCALE GENOMIC DNA]</scope>
    <source>
        <strain evidence="5 6">MA1</strain>
    </source>
</reference>
<evidence type="ECO:0000259" key="4">
    <source>
        <dbReference type="PROSITE" id="PS50932"/>
    </source>
</evidence>
<dbReference type="Pfam" id="PF01547">
    <property type="entry name" value="SBP_bac_1"/>
    <property type="match status" value="1"/>
</dbReference>
<dbReference type="Pfam" id="PF00356">
    <property type="entry name" value="LacI"/>
    <property type="match status" value="1"/>
</dbReference>
<protein>
    <submittedName>
        <fullName evidence="5">Extracellular solute-binding protein</fullName>
    </submittedName>
</protein>
<dbReference type="Proteomes" id="UP000710815">
    <property type="component" value="Unassembled WGS sequence"/>
</dbReference>
<dbReference type="SUPFAM" id="SSF53850">
    <property type="entry name" value="Periplasmic binding protein-like II"/>
    <property type="match status" value="1"/>
</dbReference>
<dbReference type="CDD" id="cd01392">
    <property type="entry name" value="HTH_LacI"/>
    <property type="match status" value="1"/>
</dbReference>
<dbReference type="InterPro" id="IPR028082">
    <property type="entry name" value="Peripla_BP_I"/>
</dbReference>
<dbReference type="Gene3D" id="3.40.50.2300">
    <property type="match status" value="2"/>
</dbReference>
<sequence length="760" mass="83918">MATTIRRKPTLNDIAEEAGVSLSAVSRALRHPGRLNARTEAHIREVARRLGYLDDPTANDRFISYASTNLVPIIVSDIGDPLVMAATDGMRRRLSARGYHAAIIEENDIITRDGLASQFRKLPACGTIMQYQSLREQEIKSLGARMPLVLFGRDVRGIASGGIDTAGAVAHMLDALQAAGYASITCLAGADEGPIRETIRRQIADEAARRGMRMQTLLGCPRDAVSADSTLERFLGRPTHAVFATDNAIAVHFMAAAIRRGVRVPDELAVIGFGDDLTEGLGLPSLAHVSCPMEDLGTDCAEMLISLVKSQHPDNAVRNARFVAGGSTGLTHRLRGVTAKPVSEGRMSHTQTVDRPIELTIMASSFQDWDRHIDVYAKLHPEVSIRRVEGGSQAEIVAKLYQRTRAGRDIPDIAVVEYRWLPQLAEDRMLLNLNTPAIRATFRQQFVADCWNAARYGDGVYGVPCDYDTTVLFRRNDVLDRFGEQTPRTWEEVLSMGERMRRQDPSMHAVAFNTLDSAPFLALLYMASARPWSVDSGKGGIRLSLDSEPVRRTVALLQRGIDAGDILPMNFNDPAFDAQVRDARIATVFSANWFCESIVRNWPDDRGLWQVALPPSFGDPASLVTAHIGGSAWTISNRLPPERRNAAAQFALWAQTDPASVDVQLDRIMSATTYFHRNTRLTGRIDPFFGQKLYDVFFDAAEHLSHEFAYLPFMPQVEAVFSDTVRPQLVPGGDIMGQMANWQSQIAAFARAKGYEVEIC</sequence>
<dbReference type="Pfam" id="PF13377">
    <property type="entry name" value="Peripla_BP_3"/>
    <property type="match status" value="1"/>
</dbReference>
<dbReference type="SMART" id="SM00354">
    <property type="entry name" value="HTH_LACI"/>
    <property type="match status" value="1"/>
</dbReference>
<organism evidence="5 6">
    <name type="scientific">Bifidobacterium amazonense</name>
    <dbReference type="NCBI Taxonomy" id="2809027"/>
    <lineage>
        <taxon>Bacteria</taxon>
        <taxon>Bacillati</taxon>
        <taxon>Actinomycetota</taxon>
        <taxon>Actinomycetes</taxon>
        <taxon>Bifidobacteriales</taxon>
        <taxon>Bifidobacteriaceae</taxon>
        <taxon>Bifidobacterium</taxon>
    </lineage>
</organism>
<dbReference type="Gene3D" id="1.10.260.40">
    <property type="entry name" value="lambda repressor-like DNA-binding domains"/>
    <property type="match status" value="1"/>
</dbReference>
<dbReference type="InterPro" id="IPR006059">
    <property type="entry name" value="SBP"/>
</dbReference>
<dbReference type="InterPro" id="IPR046335">
    <property type="entry name" value="LacI/GalR-like_sensor"/>
</dbReference>
<dbReference type="EMBL" id="JAFEJT020000062">
    <property type="protein sequence ID" value="MCH9276882.1"/>
    <property type="molecule type" value="Genomic_DNA"/>
</dbReference>
<evidence type="ECO:0000313" key="6">
    <source>
        <dbReference type="Proteomes" id="UP000710815"/>
    </source>
</evidence>
<dbReference type="RefSeq" id="WP_241514725.1">
    <property type="nucleotide sequence ID" value="NZ_JAFEJT020000062.1"/>
</dbReference>
<dbReference type="PANTHER" id="PTHR30146">
    <property type="entry name" value="LACI-RELATED TRANSCRIPTIONAL REPRESSOR"/>
    <property type="match status" value="1"/>
</dbReference>
<dbReference type="CDD" id="cd06267">
    <property type="entry name" value="PBP1_LacI_sugar_binding-like"/>
    <property type="match status" value="1"/>
</dbReference>
<comment type="caution">
    <text evidence="5">The sequence shown here is derived from an EMBL/GenBank/DDBJ whole genome shotgun (WGS) entry which is preliminary data.</text>
</comment>
<evidence type="ECO:0000313" key="5">
    <source>
        <dbReference type="EMBL" id="MCH9276882.1"/>
    </source>
</evidence>
<dbReference type="InterPro" id="IPR000843">
    <property type="entry name" value="HTH_LacI"/>
</dbReference>
<evidence type="ECO:0000256" key="3">
    <source>
        <dbReference type="ARBA" id="ARBA00023163"/>
    </source>
</evidence>
<keyword evidence="3" id="KW-0804">Transcription</keyword>
<evidence type="ECO:0000256" key="2">
    <source>
        <dbReference type="ARBA" id="ARBA00023125"/>
    </source>
</evidence>
<dbReference type="InterPro" id="IPR010982">
    <property type="entry name" value="Lambda_DNA-bd_dom_sf"/>
</dbReference>
<accession>A0ABS9VXP9</accession>
<dbReference type="PANTHER" id="PTHR30146:SF153">
    <property type="entry name" value="LACTOSE OPERON REPRESSOR"/>
    <property type="match status" value="1"/>
</dbReference>
<reference evidence="5 6" key="1">
    <citation type="journal article" date="2021" name="Environ. Microbiol.">
        <title>Genetic insights into the dark matter of the mammalian gut microbiota through targeted genome reconstruction.</title>
        <authorList>
            <person name="Lugli G.A."/>
            <person name="Alessandri G."/>
            <person name="Milani C."/>
            <person name="Viappiani A."/>
            <person name="Fontana F."/>
            <person name="Tarracchini C."/>
            <person name="Mancabelli L."/>
            <person name="Argentini C."/>
            <person name="Ruiz L."/>
            <person name="Margolles A."/>
            <person name="van Sinderen D."/>
            <person name="Turroni F."/>
            <person name="Ventura M."/>
        </authorList>
    </citation>
    <scope>NUCLEOTIDE SEQUENCE [LARGE SCALE GENOMIC DNA]</scope>
    <source>
        <strain evidence="5 6">MA1</strain>
    </source>
</reference>
<dbReference type="PROSITE" id="PS50932">
    <property type="entry name" value="HTH_LACI_2"/>
    <property type="match status" value="1"/>
</dbReference>
<dbReference type="SUPFAM" id="SSF53822">
    <property type="entry name" value="Periplasmic binding protein-like I"/>
    <property type="match status" value="1"/>
</dbReference>
<dbReference type="SUPFAM" id="SSF47413">
    <property type="entry name" value="lambda repressor-like DNA-binding domains"/>
    <property type="match status" value="1"/>
</dbReference>
<keyword evidence="1" id="KW-0805">Transcription regulation</keyword>
<name>A0ABS9VXP9_9BIFI</name>
<proteinExistence type="predicted"/>
<evidence type="ECO:0000256" key="1">
    <source>
        <dbReference type="ARBA" id="ARBA00023015"/>
    </source>
</evidence>
<keyword evidence="6" id="KW-1185">Reference proteome</keyword>
<gene>
    <name evidence="5" type="ORF">JS533_011470</name>
</gene>